<dbReference type="EMBL" id="AVOT02017462">
    <property type="protein sequence ID" value="MBW0503561.1"/>
    <property type="molecule type" value="Genomic_DNA"/>
</dbReference>
<evidence type="ECO:0000313" key="1">
    <source>
        <dbReference type="EMBL" id="MBW0503561.1"/>
    </source>
</evidence>
<organism evidence="1 2">
    <name type="scientific">Austropuccinia psidii MF-1</name>
    <dbReference type="NCBI Taxonomy" id="1389203"/>
    <lineage>
        <taxon>Eukaryota</taxon>
        <taxon>Fungi</taxon>
        <taxon>Dikarya</taxon>
        <taxon>Basidiomycota</taxon>
        <taxon>Pucciniomycotina</taxon>
        <taxon>Pucciniomycetes</taxon>
        <taxon>Pucciniales</taxon>
        <taxon>Sphaerophragmiaceae</taxon>
        <taxon>Austropuccinia</taxon>
    </lineage>
</organism>
<protein>
    <submittedName>
        <fullName evidence="1">Uncharacterized protein</fullName>
    </submittedName>
</protein>
<dbReference type="Proteomes" id="UP000765509">
    <property type="component" value="Unassembled WGS sequence"/>
</dbReference>
<name>A0A9Q3HFU6_9BASI</name>
<evidence type="ECO:0000313" key="2">
    <source>
        <dbReference type="Proteomes" id="UP000765509"/>
    </source>
</evidence>
<accession>A0A9Q3HFU6</accession>
<reference evidence="1" key="1">
    <citation type="submission" date="2021-03" db="EMBL/GenBank/DDBJ databases">
        <title>Draft genome sequence of rust myrtle Austropuccinia psidii MF-1, a brazilian biotype.</title>
        <authorList>
            <person name="Quecine M.C."/>
            <person name="Pachon D.M.R."/>
            <person name="Bonatelli M.L."/>
            <person name="Correr F.H."/>
            <person name="Franceschini L.M."/>
            <person name="Leite T.F."/>
            <person name="Margarido G.R.A."/>
            <person name="Almeida C.A."/>
            <person name="Ferrarezi J.A."/>
            <person name="Labate C.A."/>
        </authorList>
    </citation>
    <scope>NUCLEOTIDE SEQUENCE</scope>
    <source>
        <strain evidence="1">MF-1</strain>
    </source>
</reference>
<sequence length="144" mass="16416">MVWLSSKNIKSTKPTKKLSERLLDPFQSLRKSVLMPTISSFHPNENTSTNSAIFPSLNQSRPQQSQIDIVSLLLQSSFKRRGMGSLSNPGFQAQERRIMVSGEWKWFSEDPERSTLEPAENIKNCSELIKVLHSFYADKPAPNY</sequence>
<proteinExistence type="predicted"/>
<dbReference type="OrthoDB" id="2505288at2759"/>
<gene>
    <name evidence="1" type="ORF">O181_043276</name>
</gene>
<keyword evidence="2" id="KW-1185">Reference proteome</keyword>
<dbReference type="AlphaFoldDB" id="A0A9Q3HFU6"/>
<comment type="caution">
    <text evidence="1">The sequence shown here is derived from an EMBL/GenBank/DDBJ whole genome shotgun (WGS) entry which is preliminary data.</text>
</comment>